<keyword evidence="2" id="KW-0645">Protease</keyword>
<evidence type="ECO:0000256" key="4">
    <source>
        <dbReference type="ARBA" id="ARBA00022801"/>
    </source>
</evidence>
<dbReference type="InterPro" id="IPR011765">
    <property type="entry name" value="Pept_M16_N"/>
</dbReference>
<dbReference type="PROSITE" id="PS00143">
    <property type="entry name" value="INSULINASE"/>
    <property type="match status" value="2"/>
</dbReference>
<proteinExistence type="inferred from homology"/>
<dbReference type="GO" id="GO:0006508">
    <property type="term" value="P:proteolysis"/>
    <property type="evidence" value="ECO:0007669"/>
    <property type="project" value="UniProtKB-KW"/>
</dbReference>
<feature type="domain" description="Peptidase M16 N-terminal" evidence="7">
    <location>
        <begin position="154"/>
        <end position="281"/>
    </location>
</feature>
<evidence type="ECO:0000259" key="7">
    <source>
        <dbReference type="Pfam" id="PF00675"/>
    </source>
</evidence>
<dbReference type="InterPro" id="IPR050626">
    <property type="entry name" value="Peptidase_M16"/>
</dbReference>
<comment type="similarity">
    <text evidence="1">Belongs to the peptidase M16 family.</text>
</comment>
<dbReference type="PANTHER" id="PTHR43690">
    <property type="entry name" value="NARDILYSIN"/>
    <property type="match status" value="1"/>
</dbReference>
<dbReference type="PANTHER" id="PTHR43690:SF34">
    <property type="entry name" value="ZINC PROTEASE PQQL-LIKE"/>
    <property type="match status" value="1"/>
</dbReference>
<comment type="caution">
    <text evidence="8">The sequence shown here is derived from an EMBL/GenBank/DDBJ whole genome shotgun (WGS) entry which is preliminary data.</text>
</comment>
<dbReference type="InterPro" id="IPR011249">
    <property type="entry name" value="Metalloenz_LuxS/M16"/>
</dbReference>
<dbReference type="SUPFAM" id="SSF63411">
    <property type="entry name" value="LuxS/MPP-like metallohydrolase"/>
    <property type="match status" value="4"/>
</dbReference>
<organism evidence="8 9">
    <name type="scientific">Tribonema minus</name>
    <dbReference type="NCBI Taxonomy" id="303371"/>
    <lineage>
        <taxon>Eukaryota</taxon>
        <taxon>Sar</taxon>
        <taxon>Stramenopiles</taxon>
        <taxon>Ochrophyta</taxon>
        <taxon>PX clade</taxon>
        <taxon>Xanthophyceae</taxon>
        <taxon>Tribonematales</taxon>
        <taxon>Tribonemataceae</taxon>
        <taxon>Tribonema</taxon>
    </lineage>
</organism>
<dbReference type="EMBL" id="JAFCMP010000006">
    <property type="protein sequence ID" value="KAG5192420.1"/>
    <property type="molecule type" value="Genomic_DNA"/>
</dbReference>
<sequence length="2246" mass="248931">MQTLSAGCCGGGDVREHLEMRFGCAVEHCCALQCNMYVARFRVHVVQTLSAGGCAARRWRQIAFATMLKRQLSGELLTLHEGQFHKHEKEELEVPADVAAALEIAAALDGEEDAAVLEKEEFEASKVEFTMEQEIPFDTRVVTGELENGMKYYVLHNPEPQNRVELSVAIKSGSIHEANNERGVAHMVEHLGFRSSEGMEGEFEIIKQLEALGIKFGPHQNAYTSFDRTVYQLQVPLDDMDMLKQGMRALCQLSLQMRLSDKDVDRERSVVVEEWRQSLSADTRSCECLCQSIYKGSIVPDRMPIGVMDVIENVSPDTVRGFYRRSYHPELTAVVAVGAFTCELAEVELSDTTVSVCVRQPQVVQPSTVADYRKFMVLHLFHTALSERLSKIAQRNTPPFIAASSCLEAPLTGMHVFTLSVSCQEGREAQGLSAVLTEIEHIKRSGLKERGVANAKLQRSVLTSATVTLNVEAFQNLYFCCAQRTGLKEREVANAKRNAAKWWQHYLLSHAKRESAAACSELVDHFLSAATVVPPDWETGMALEVLERIASDETGMAVEVLEGIEPYEVSAAVAAYHWGKGTVVHINRPAALKGGLRQGAERMAAAVKRMLSRADAAPLDSLQGARAIELNVKVRIADNVNSGLITEEGVAALLAAHRNDDPETRPNHNALYTAVSHRANTTSFNHQRASRRRRLTSNADCRHCKRRANHRGRRRSAARRDKHNDHDCLYGGLNHDQTHVTLHCAAVSADALPLQIADIVNGGPITEEGVAALLAAHRDDDPETAPVRALLRQWSSGALSAGAPSDFADLLPIDLEAGSIVKRAHYAGPEDRLDCHELVLSNGMEVVYKQTDFQDDEILFSINANGGMNEVPPEHMINAIMADAIAQQMGIFGVPPRSLLDLLAGRRITFETSVGNIYRGCSGVCLADDLETALQMIHVLFTARIEYDEERVEHVMALVREGVASQSRDPSTQFSNTLWGIITQNHPWYAPASVEMLDTVDAKHSLSIFNDMFKNPAEFRMVMCGSLDPSEAEQLFEIYLASIPVPNPPPGPILSVSEVTPLKITFPTVGEVCELHLPMVDDTASTVITLPAMVGGAANPTHQGRMQDEVLLAFACRVAQDRLTEVLRFDLGSVYSVSVSHVSPLRTHHGLVVHSLWTHNVLLGVLRFDLGSVYSVSVSRSEHGRAPPRLPEDPVQYVVTISYTCKPSEVPVLRQKILEELAKMQQEPPSDADAADEAVLKEEEVSSAITAAARDTEVDQRTNEYWIGKMLELYDSPLYGDDIAATLEEQWAVRSAVVEELSADSLRSAYTRFFGDLSSGEKANMISQSLNLRVRGLHELCQVEFTMEQPLPFDTRVVTGKLDNGMSYYVLQNPEPQNRVELNVAIKTGSIHEADNERGLAHMVEHLGFRSSEGMGGEFEIVKQLQALGIKFGPHQNAYTGIDRTVYQLQVPLDDMDMLKKGMRDLCQLSLQMRLSDDDVKRERSVVVEEWRQGLSAGLRNSECLWQSIYKGSMIPDRLPIGIMDVIENATPDTVRGYYRKNYHPELMAVVAVGAFTCELAEVELRDTTVSVFVHQPQVVTPTTVASYRNYLVLSMFHTALSERLSKIAQRNAPPFTGAQSGVCELVAGTYTCALTVSCQEGHEAQGLSSVLTEIEHIKRTGLKEREVANARRNFTKTYQHRLLSHVKRQSATACADLVDHFLDGATAAPTEWEIADIVNGGPITEEGIAALLAAQRNDDPETAPVRALLRQWSSGALSAGAPSDFADLLPIDLDAGSIVKRTHYAGPDNQLDCHELVLSNGMVVVYKQTDFKDDEILFTLNANGGYNELPPEHVVDARIAEDIAREMGVFGVPRRSMSDMLAGRRIAFYTNIHSSCRRCSGDCCADDLETTLQMIHVLFTASIEYDEERFEHFMTLTKEERASQSRDPSTQFSDKLWGIITEHHPLWSRRTMEMLDSVDAKRSLSIFDNMFKNPAEFRSLSEVTPLKVTFPSMGEVCKLHLPMVDDMASTKIAVPVTINSTARPTHRGREQDEVLLAIACRVIEDRLLEVLRFELGSVYSISVSYSEHGQSLPQRPEDPVLHVVMISYTCKPSEVPLLRQKILEELAKMQQEPVQDTKAAITGAVTDEEVTNAITAAARDREVNLRTNWYWNSTMLGLYDSPLYNGDIAAVLEEWWSVRNATTSDLNADSLRTAYIRLFGDLSRAVCVSMVPRTLWRNVGRWLAIAAVVSSAAFAVSRSSQNAMR</sequence>
<evidence type="ECO:0000256" key="6">
    <source>
        <dbReference type="ARBA" id="ARBA00023049"/>
    </source>
</evidence>
<evidence type="ECO:0000256" key="3">
    <source>
        <dbReference type="ARBA" id="ARBA00022723"/>
    </source>
</evidence>
<keyword evidence="4" id="KW-0378">Hydrolase</keyword>
<keyword evidence="5" id="KW-0862">Zinc</keyword>
<accession>A0A835ZEV6</accession>
<evidence type="ECO:0000313" key="9">
    <source>
        <dbReference type="Proteomes" id="UP000664859"/>
    </source>
</evidence>
<dbReference type="OrthoDB" id="10251424at2759"/>
<dbReference type="Proteomes" id="UP000664859">
    <property type="component" value="Unassembled WGS sequence"/>
</dbReference>
<evidence type="ECO:0000256" key="5">
    <source>
        <dbReference type="ARBA" id="ARBA00022833"/>
    </source>
</evidence>
<gene>
    <name evidence="8" type="ORF">JKP88DRAFT_266198</name>
</gene>
<dbReference type="GO" id="GO:0004222">
    <property type="term" value="F:metalloendopeptidase activity"/>
    <property type="evidence" value="ECO:0007669"/>
    <property type="project" value="InterPro"/>
</dbReference>
<keyword evidence="9" id="KW-1185">Reference proteome</keyword>
<evidence type="ECO:0000313" key="8">
    <source>
        <dbReference type="EMBL" id="KAG5192420.1"/>
    </source>
</evidence>
<name>A0A835ZEV6_9STRA</name>
<dbReference type="Gene3D" id="3.30.830.10">
    <property type="entry name" value="Metalloenzyme, LuxS/M16 peptidase-like"/>
    <property type="match status" value="7"/>
</dbReference>
<dbReference type="GO" id="GO:0046872">
    <property type="term" value="F:metal ion binding"/>
    <property type="evidence" value="ECO:0007669"/>
    <property type="project" value="UniProtKB-KW"/>
</dbReference>
<keyword evidence="6" id="KW-0482">Metalloprotease</keyword>
<evidence type="ECO:0000256" key="1">
    <source>
        <dbReference type="ARBA" id="ARBA00007261"/>
    </source>
</evidence>
<reference evidence="8" key="1">
    <citation type="submission" date="2021-02" db="EMBL/GenBank/DDBJ databases">
        <title>First Annotated Genome of the Yellow-green Alga Tribonema minus.</title>
        <authorList>
            <person name="Mahan K.M."/>
        </authorList>
    </citation>
    <scope>NUCLEOTIDE SEQUENCE</scope>
    <source>
        <strain evidence="8">UTEX B ZZ1240</strain>
    </source>
</reference>
<keyword evidence="3" id="KW-0479">Metal-binding</keyword>
<feature type="domain" description="Peptidase M16 N-terminal" evidence="7">
    <location>
        <begin position="1370"/>
        <end position="1493"/>
    </location>
</feature>
<dbReference type="InterPro" id="IPR001431">
    <property type="entry name" value="Pept_M16_Zn_BS"/>
</dbReference>
<protein>
    <recommendedName>
        <fullName evidence="7">Peptidase M16 N-terminal domain-containing protein</fullName>
    </recommendedName>
</protein>
<dbReference type="Pfam" id="PF00675">
    <property type="entry name" value="Peptidase_M16"/>
    <property type="match status" value="2"/>
</dbReference>
<evidence type="ECO:0000256" key="2">
    <source>
        <dbReference type="ARBA" id="ARBA00022670"/>
    </source>
</evidence>